<evidence type="ECO:0000313" key="4">
    <source>
        <dbReference type="Proteomes" id="UP000609531"/>
    </source>
</evidence>
<keyword evidence="1 2" id="KW-0732">Signal</keyword>
<evidence type="ECO:0000256" key="1">
    <source>
        <dbReference type="ARBA" id="ARBA00022729"/>
    </source>
</evidence>
<feature type="chain" id="PRO_5037389436" evidence="2">
    <location>
        <begin position="29"/>
        <end position="270"/>
    </location>
</feature>
<dbReference type="SUPFAM" id="SSF89392">
    <property type="entry name" value="Prokaryotic lipoproteins and lipoprotein localization factors"/>
    <property type="match status" value="1"/>
</dbReference>
<gene>
    <name evidence="3" type="ORF">JCR33_13470</name>
</gene>
<evidence type="ECO:0000313" key="3">
    <source>
        <dbReference type="EMBL" id="MBJ3776709.1"/>
    </source>
</evidence>
<dbReference type="EMBL" id="JAEKJA010000010">
    <property type="protein sequence ID" value="MBJ3776709.1"/>
    <property type="molecule type" value="Genomic_DNA"/>
</dbReference>
<dbReference type="InterPro" id="IPR029046">
    <property type="entry name" value="LolA/LolB/LppX"/>
</dbReference>
<dbReference type="Pfam" id="PF09865">
    <property type="entry name" value="DUF2092"/>
    <property type="match status" value="1"/>
</dbReference>
<keyword evidence="4" id="KW-1185">Reference proteome</keyword>
<name>A0A934IS77_9HYPH</name>
<feature type="signal peptide" evidence="2">
    <location>
        <begin position="1"/>
        <end position="28"/>
    </location>
</feature>
<dbReference type="Proteomes" id="UP000609531">
    <property type="component" value="Unassembled WGS sequence"/>
</dbReference>
<comment type="caution">
    <text evidence="3">The sequence shown here is derived from an EMBL/GenBank/DDBJ whole genome shotgun (WGS) entry which is preliminary data.</text>
</comment>
<accession>A0A934IS77</accession>
<dbReference type="AlphaFoldDB" id="A0A934IS77"/>
<sequence length="270" mass="28822">MIRSLQVARPAKPTVIVGLVLATSFAAAATRPASADEAVAKSILKSMSDYLASQPSIAFTYDSTFDVVTDDGQTLGIASSGTVVLKRPDHVMATRVGGFANVEMLFDGKDVALVDKTADAYVEIALPGSVDHLLQELYDKYGFPLPATDLLASDPYELLMDGVTDIKDLGAGVIGGVECDHLAFRTEAVDWQIFVAQGDEPVPCRYVITSKDIPGSPKYEITLADWQVADDVPETSFTYDDAGGAKKITIEEMRAAASELPPFLKPGAQQ</sequence>
<protein>
    <submittedName>
        <fullName evidence="3">DUF2092 domain-containing protein</fullName>
    </submittedName>
</protein>
<evidence type="ECO:0000256" key="2">
    <source>
        <dbReference type="SAM" id="SignalP"/>
    </source>
</evidence>
<proteinExistence type="predicted"/>
<organism evidence="3 4">
    <name type="scientific">Acuticoccus mangrovi</name>
    <dbReference type="NCBI Taxonomy" id="2796142"/>
    <lineage>
        <taxon>Bacteria</taxon>
        <taxon>Pseudomonadati</taxon>
        <taxon>Pseudomonadota</taxon>
        <taxon>Alphaproteobacteria</taxon>
        <taxon>Hyphomicrobiales</taxon>
        <taxon>Amorphaceae</taxon>
        <taxon>Acuticoccus</taxon>
    </lineage>
</organism>
<dbReference type="RefSeq" id="WP_198882601.1">
    <property type="nucleotide sequence ID" value="NZ_JAEKJA010000010.1"/>
</dbReference>
<dbReference type="PIRSF" id="PIRSF012443">
    <property type="entry name" value="UCP012443"/>
    <property type="match status" value="1"/>
</dbReference>
<dbReference type="InterPro" id="IPR019207">
    <property type="entry name" value="DUF2092"/>
</dbReference>
<reference evidence="3" key="1">
    <citation type="submission" date="2020-12" db="EMBL/GenBank/DDBJ databases">
        <title>Bacterial taxonomy.</title>
        <authorList>
            <person name="Pan X."/>
        </authorList>
    </citation>
    <scope>NUCLEOTIDE SEQUENCE</scope>
    <source>
        <strain evidence="3">B2012</strain>
    </source>
</reference>
<dbReference type="Gene3D" id="2.50.20.20">
    <property type="match status" value="1"/>
</dbReference>